<evidence type="ECO:0000256" key="3">
    <source>
        <dbReference type="ARBA" id="ARBA00022801"/>
    </source>
</evidence>
<dbReference type="Pfam" id="PF06441">
    <property type="entry name" value="EHN"/>
    <property type="match status" value="1"/>
</dbReference>
<comment type="similarity">
    <text evidence="1">Belongs to the peptidase S33 family.</text>
</comment>
<evidence type="ECO:0000256" key="1">
    <source>
        <dbReference type="ARBA" id="ARBA00010088"/>
    </source>
</evidence>
<dbReference type="InterPro" id="IPR016292">
    <property type="entry name" value="Epoxide_hydrolase"/>
</dbReference>
<keyword evidence="2" id="KW-0058">Aromatic hydrocarbons catabolism</keyword>
<feature type="domain" description="Epoxide hydrolase N-terminal" evidence="5">
    <location>
        <begin position="30"/>
        <end position="134"/>
    </location>
</feature>
<organism evidence="6 7">
    <name type="scientific">Streptomyces brasiliscabiei</name>
    <dbReference type="NCBI Taxonomy" id="2736302"/>
    <lineage>
        <taxon>Bacteria</taxon>
        <taxon>Bacillati</taxon>
        <taxon>Actinomycetota</taxon>
        <taxon>Actinomycetes</taxon>
        <taxon>Kitasatosporales</taxon>
        <taxon>Streptomycetaceae</taxon>
        <taxon>Streptomyces</taxon>
    </lineage>
</organism>
<name>A0ABU8GB01_9ACTN</name>
<dbReference type="GO" id="GO:0016787">
    <property type="term" value="F:hydrolase activity"/>
    <property type="evidence" value="ECO:0007669"/>
    <property type="project" value="UniProtKB-KW"/>
</dbReference>
<dbReference type="SUPFAM" id="SSF53474">
    <property type="entry name" value="alpha/beta-Hydrolases"/>
    <property type="match status" value="1"/>
</dbReference>
<dbReference type="InterPro" id="IPR000639">
    <property type="entry name" value="Epox_hydrolase-like"/>
</dbReference>
<dbReference type="EMBL" id="JBBAYM010000008">
    <property type="protein sequence ID" value="MEI5610347.1"/>
    <property type="molecule type" value="Genomic_DNA"/>
</dbReference>
<dbReference type="PIRSF" id="PIRSF001112">
    <property type="entry name" value="Epoxide_hydrolase"/>
    <property type="match status" value="1"/>
</dbReference>
<dbReference type="PRINTS" id="PR00412">
    <property type="entry name" value="EPOXHYDRLASE"/>
</dbReference>
<feature type="compositionally biased region" description="Pro residues" evidence="4">
    <location>
        <begin position="19"/>
        <end position="29"/>
    </location>
</feature>
<dbReference type="InterPro" id="IPR010497">
    <property type="entry name" value="Epoxide_hydro_N"/>
</dbReference>
<evidence type="ECO:0000259" key="5">
    <source>
        <dbReference type="Pfam" id="PF06441"/>
    </source>
</evidence>
<sequence>MEKTNTPAPGTAPLSAPETAPPPAPPLDPAPFRIAIPEDRLDDLRERLAGTRWPDELPGVGWSRGVPVGYLRELAEYWRTGYDWRAQEAAVNAYAQYTTEIEGQNVHFLHVRSPEPGATPLMLLHGWPGSVVDFLDVIGPLSDPRAHGGDPDDAFHVVVPSLPGFGFSTPLAGPGMNAARTASVLTGLMSRLGYGRYGVQGYDTGSWIAPEMGKQAPERVIGVHVNGLITFPVGAEGETDGLSELEQRRWQTMQDFNDGYLQCNSKRPQTVAYGLTDSPVGQLAWIVEKFKELTDPEDGLPEAAVDRDRMLTNISLYWFTGTAASAAQIYYEEVSASSWGDEDADGWDEPAGGRVPTAVLVSAHDVTIRRWAERDHDIVRWTELERGGHFLSMEAPEPLVGDVREFFRQLREARAVAPAEAGPALTPVRRSPPSGTGS</sequence>
<dbReference type="InterPro" id="IPR029058">
    <property type="entry name" value="AB_hydrolase_fold"/>
</dbReference>
<proteinExistence type="inferred from homology"/>
<keyword evidence="7" id="KW-1185">Reference proteome</keyword>
<accession>A0ABU8GB01</accession>
<gene>
    <name evidence="6" type="ORF">WB403_14335</name>
</gene>
<evidence type="ECO:0000313" key="6">
    <source>
        <dbReference type="EMBL" id="MEI5610347.1"/>
    </source>
</evidence>
<evidence type="ECO:0000256" key="4">
    <source>
        <dbReference type="SAM" id="MobiDB-lite"/>
    </source>
</evidence>
<evidence type="ECO:0000313" key="7">
    <source>
        <dbReference type="Proteomes" id="UP001365781"/>
    </source>
</evidence>
<feature type="region of interest" description="Disordered" evidence="4">
    <location>
        <begin position="1"/>
        <end position="31"/>
    </location>
</feature>
<evidence type="ECO:0000256" key="2">
    <source>
        <dbReference type="ARBA" id="ARBA00022797"/>
    </source>
</evidence>
<feature type="region of interest" description="Disordered" evidence="4">
    <location>
        <begin position="416"/>
        <end position="438"/>
    </location>
</feature>
<dbReference type="RefSeq" id="WP_336542103.1">
    <property type="nucleotide sequence ID" value="NZ_JBBAYL010000012.1"/>
</dbReference>
<reference evidence="6 7" key="1">
    <citation type="submission" date="2024-03" db="EMBL/GenBank/DDBJ databases">
        <title>First Report of Pectobacterium brasiliscabiei causing potato scab in china.</title>
        <authorList>
            <person name="Handique U."/>
        </authorList>
    </citation>
    <scope>NUCLEOTIDE SEQUENCE [LARGE SCALE GENOMIC DNA]</scope>
    <source>
        <strain evidence="6 7">ZRIMU1503</strain>
    </source>
</reference>
<dbReference type="PANTHER" id="PTHR21661">
    <property type="entry name" value="EPOXIDE HYDROLASE 1-RELATED"/>
    <property type="match status" value="1"/>
</dbReference>
<dbReference type="PANTHER" id="PTHR21661:SF35">
    <property type="entry name" value="EPOXIDE HYDROLASE"/>
    <property type="match status" value="1"/>
</dbReference>
<keyword evidence="3 6" id="KW-0378">Hydrolase</keyword>
<dbReference type="Proteomes" id="UP001365781">
    <property type="component" value="Unassembled WGS sequence"/>
</dbReference>
<protein>
    <submittedName>
        <fullName evidence="6">Epoxide hydrolase family protein</fullName>
    </submittedName>
</protein>
<comment type="caution">
    <text evidence="6">The sequence shown here is derived from an EMBL/GenBank/DDBJ whole genome shotgun (WGS) entry which is preliminary data.</text>
</comment>
<dbReference type="Gene3D" id="3.40.50.1820">
    <property type="entry name" value="alpha/beta hydrolase"/>
    <property type="match status" value="1"/>
</dbReference>